<dbReference type="RefSeq" id="WP_188586541.1">
    <property type="nucleotide sequence ID" value="NZ_BMGC01000012.1"/>
</dbReference>
<proteinExistence type="predicted"/>
<gene>
    <name evidence="2" type="ORF">GCM10011489_21030</name>
</gene>
<reference evidence="2" key="2">
    <citation type="submission" date="2020-09" db="EMBL/GenBank/DDBJ databases">
        <authorList>
            <person name="Sun Q."/>
            <person name="Zhou Y."/>
        </authorList>
    </citation>
    <scope>NUCLEOTIDE SEQUENCE</scope>
    <source>
        <strain evidence="2">CGMCC 1.12827</strain>
    </source>
</reference>
<dbReference type="AlphaFoldDB" id="A0A916T5H5"/>
<reference evidence="2" key="1">
    <citation type="journal article" date="2014" name="Int. J. Syst. Evol. Microbiol.">
        <title>Complete genome sequence of Corynebacterium casei LMG S-19264T (=DSM 44701T), isolated from a smear-ripened cheese.</title>
        <authorList>
            <consortium name="US DOE Joint Genome Institute (JGI-PGF)"/>
            <person name="Walter F."/>
            <person name="Albersmeier A."/>
            <person name="Kalinowski J."/>
            <person name="Ruckert C."/>
        </authorList>
    </citation>
    <scope>NUCLEOTIDE SEQUENCE</scope>
    <source>
        <strain evidence="2">CGMCC 1.12827</strain>
    </source>
</reference>
<evidence type="ECO:0000313" key="2">
    <source>
        <dbReference type="EMBL" id="GGB32645.1"/>
    </source>
</evidence>
<sequence length="54" mass="5787">MSNYIWGRPTPVPDQCSGPHTYGPGCTYNAEDHARPPYPEELRPGAGISADDAA</sequence>
<evidence type="ECO:0000313" key="3">
    <source>
        <dbReference type="Proteomes" id="UP000621454"/>
    </source>
</evidence>
<name>A0A916T5H5_9ACTN</name>
<organism evidence="2 3">
    <name type="scientific">Gordonia jinhuaensis</name>
    <dbReference type="NCBI Taxonomy" id="1517702"/>
    <lineage>
        <taxon>Bacteria</taxon>
        <taxon>Bacillati</taxon>
        <taxon>Actinomycetota</taxon>
        <taxon>Actinomycetes</taxon>
        <taxon>Mycobacteriales</taxon>
        <taxon>Gordoniaceae</taxon>
        <taxon>Gordonia</taxon>
    </lineage>
</organism>
<protein>
    <submittedName>
        <fullName evidence="2">Uncharacterized protein</fullName>
    </submittedName>
</protein>
<dbReference type="Proteomes" id="UP000621454">
    <property type="component" value="Unassembled WGS sequence"/>
</dbReference>
<accession>A0A916T5H5</accession>
<feature type="compositionally biased region" description="Basic and acidic residues" evidence="1">
    <location>
        <begin position="30"/>
        <end position="43"/>
    </location>
</feature>
<comment type="caution">
    <text evidence="2">The sequence shown here is derived from an EMBL/GenBank/DDBJ whole genome shotgun (WGS) entry which is preliminary data.</text>
</comment>
<feature type="region of interest" description="Disordered" evidence="1">
    <location>
        <begin position="30"/>
        <end position="54"/>
    </location>
</feature>
<dbReference type="EMBL" id="BMGC01000012">
    <property type="protein sequence ID" value="GGB32645.1"/>
    <property type="molecule type" value="Genomic_DNA"/>
</dbReference>
<keyword evidence="3" id="KW-1185">Reference proteome</keyword>
<evidence type="ECO:0000256" key="1">
    <source>
        <dbReference type="SAM" id="MobiDB-lite"/>
    </source>
</evidence>